<dbReference type="GO" id="GO:0080043">
    <property type="term" value="F:quercetin 3-O-glucosyltransferase activity"/>
    <property type="evidence" value="ECO:0007669"/>
    <property type="project" value="UniProtKB-ARBA"/>
</dbReference>
<evidence type="ECO:0000256" key="3">
    <source>
        <dbReference type="ARBA" id="ARBA00022679"/>
    </source>
</evidence>
<dbReference type="FunFam" id="3.40.50.2000:FF:000091">
    <property type="entry name" value="Glycosyltransferase"/>
    <property type="match status" value="1"/>
</dbReference>
<dbReference type="PROSITE" id="PS00375">
    <property type="entry name" value="UDPGT"/>
    <property type="match status" value="1"/>
</dbReference>
<dbReference type="PANTHER" id="PTHR11926:SF1494">
    <property type="entry name" value="FLAVONOL 3-O-GLUCOSYLTRANSFERASE UGT76E12-RELATED"/>
    <property type="match status" value="1"/>
</dbReference>
<sequence length="1134" mass="124332">MTKPSDPTRDSHVAVLAFPFGTHAAPLLTVTRRLASASPSTVFSFFNTAQSNSSLFSSGDEADRPANIRVYDIADGVPEGYVFSGRPQEAIELFLQAAPENFRREIAKAETEVGTEVKCLMTDAFFWFAADMATEINASWIAFWTAGANSLSAHLYTDLIRETIGVKEVGERMEETIGVISGMEKIRVKDTPEGVVFGNLDSVFSKMLHQMGLALPRATAVFINSFEDLDPTLTNNLRSRFKRYLNIGPLGLLSSTLQQLVQDPHGCLAWMEKRSSGSVAYISFGTVMTPPPGELAAIAEGLESSKVPFVWSLKEKSLFMDENSPMGINLSSDVKDTLDEGAYGDSKFGLLDCDLECTAQKILRKRPVKRSCHGQAILAVTRRLATAAPSTVFSFLNTSQSNFSLLSSDLPPNIRVHDVSDGVPEGYVLSRNPQEAVELFLEAAPEIFRRELAVAETEVGRKVTCMLTDAFIWFAGDMAAEMKVLWVAFWTSGTRSLLISTQISSEKPSLSKVYIYSNLVTLSLDMLLKENGRMEETLGCISGMEKIRVKDTPEGVVFGNLDSVFSKMLHQMGLALPRATTVYMNSFEELDPTLTDNLRLKFKRYLSIGPLALLFSTSQRETPLHDPHGCLAWIKKRSTASVVYIAFGRVMTPPPGELVVIAQGLESSKVPFVWSLQEKNMPTRDSHVAVLVFPFGTHAAPLLAVTCRLATAAPSTVFSFFSTARSNSSLLSSDIPTNIRVHNVADGVPEGFVLTGNPQHAVELFLEAAPEIFRREIKAAETEVGRKFKCILTDAFLWLAAETAAAEMKASWVAYYGGGATSLTAHLYTDAIRENVGVKEVGERMEETIGFISGMEKIRVKDTQEGVVFGNLDSVFSKTLHQMGLALPRATAVFINSFEELDPTFTNDFRSEFKRYLNIGPLALLSSPSQTSTLVHDPHCCLAWIEKRSTASVAYIAFGRVATPPPVELVAIAQGLESSKVPFVWSLQEMKMTHLPEGFLDRTREQGMVVPWAPQVELLNHEAMGVFVSHGGWNSVLESVSAGVPMICRPIFGDHAINARSVEAVWEIGVTISSGVFTKDGFEESLDRVLVQDDGKKMKVNAKKLEELAQEAVSTKGSSFENFGGLLDEVVNFG</sequence>
<accession>A0A7G2FD55</accession>
<reference evidence="4 5" key="1">
    <citation type="submission" date="2020-09" db="EMBL/GenBank/DDBJ databases">
        <authorList>
            <person name="Ashkenazy H."/>
        </authorList>
    </citation>
    <scope>NUCLEOTIDE SEQUENCE [LARGE SCALE GENOMIC DNA]</scope>
    <source>
        <strain evidence="5">cv. Cdm-0</strain>
    </source>
</reference>
<evidence type="ECO:0000256" key="2">
    <source>
        <dbReference type="ARBA" id="ARBA00022676"/>
    </source>
</evidence>
<name>A0A7G2FD55_ARATH</name>
<dbReference type="Pfam" id="PF00201">
    <property type="entry name" value="UDPGT"/>
    <property type="match status" value="2"/>
</dbReference>
<dbReference type="Proteomes" id="UP000516314">
    <property type="component" value="Chromosome 5"/>
</dbReference>
<dbReference type="Gene3D" id="3.40.50.2000">
    <property type="entry name" value="Glycogen Phosphorylase B"/>
    <property type="match status" value="6"/>
</dbReference>
<dbReference type="CDD" id="cd03784">
    <property type="entry name" value="GT1_Gtf-like"/>
    <property type="match status" value="1"/>
</dbReference>
<gene>
    <name evidence="4" type="ORF">AT9943_LOCUS19356</name>
</gene>
<evidence type="ECO:0000313" key="4">
    <source>
        <dbReference type="EMBL" id="CAD5331915.1"/>
    </source>
</evidence>
<dbReference type="FunFam" id="3.40.50.2000:FF:000129">
    <property type="entry name" value="Glycosyltransferase"/>
    <property type="match status" value="3"/>
</dbReference>
<dbReference type="EMBL" id="LR881470">
    <property type="protein sequence ID" value="CAD5331915.1"/>
    <property type="molecule type" value="Genomic_DNA"/>
</dbReference>
<dbReference type="InterPro" id="IPR002213">
    <property type="entry name" value="UDP_glucos_trans"/>
</dbReference>
<comment type="similarity">
    <text evidence="1">Belongs to the UDP-glycosyltransferase family.</text>
</comment>
<dbReference type="InterPro" id="IPR035595">
    <property type="entry name" value="UDP_glycos_trans_CS"/>
</dbReference>
<protein>
    <submittedName>
        <fullName evidence="4">(thale cress) hypothetical protein</fullName>
    </submittedName>
</protein>
<proteinExistence type="inferred from homology"/>
<evidence type="ECO:0000313" key="5">
    <source>
        <dbReference type="Proteomes" id="UP000516314"/>
    </source>
</evidence>
<keyword evidence="2" id="KW-0328">Glycosyltransferase</keyword>
<keyword evidence="3" id="KW-0808">Transferase</keyword>
<evidence type="ECO:0000256" key="1">
    <source>
        <dbReference type="ARBA" id="ARBA00009995"/>
    </source>
</evidence>
<dbReference type="PANTHER" id="PTHR11926">
    <property type="entry name" value="GLUCOSYL/GLUCURONOSYL TRANSFERASES"/>
    <property type="match status" value="1"/>
</dbReference>
<dbReference type="AlphaFoldDB" id="A0A7G2FD55"/>
<organism evidence="4 5">
    <name type="scientific">Arabidopsis thaliana</name>
    <name type="common">Mouse-ear cress</name>
    <dbReference type="NCBI Taxonomy" id="3702"/>
    <lineage>
        <taxon>Eukaryota</taxon>
        <taxon>Viridiplantae</taxon>
        <taxon>Streptophyta</taxon>
        <taxon>Embryophyta</taxon>
        <taxon>Tracheophyta</taxon>
        <taxon>Spermatophyta</taxon>
        <taxon>Magnoliopsida</taxon>
        <taxon>eudicotyledons</taxon>
        <taxon>Gunneridae</taxon>
        <taxon>Pentapetalae</taxon>
        <taxon>rosids</taxon>
        <taxon>malvids</taxon>
        <taxon>Brassicales</taxon>
        <taxon>Brassicaceae</taxon>
        <taxon>Camelineae</taxon>
        <taxon>Arabidopsis</taxon>
    </lineage>
</organism>
<dbReference type="SUPFAM" id="SSF53756">
    <property type="entry name" value="UDP-Glycosyltransferase/glycogen phosphorylase"/>
    <property type="match status" value="3"/>
</dbReference>